<reference evidence="1" key="1">
    <citation type="submission" date="2015-04" db="UniProtKB">
        <authorList>
            <consortium name="EnsemblPlants"/>
        </authorList>
    </citation>
    <scope>IDENTIFICATION</scope>
</reference>
<accession>A0A0E0MI49</accession>
<proteinExistence type="predicted"/>
<dbReference type="HOGENOM" id="CLU_1985201_0_0_1"/>
<dbReference type="Gramene" id="OPUNC11G19110.1">
    <property type="protein sequence ID" value="OPUNC11G19110.1"/>
    <property type="gene ID" value="OPUNC11G19110"/>
</dbReference>
<protein>
    <submittedName>
        <fullName evidence="1">Uncharacterized protein</fullName>
    </submittedName>
</protein>
<organism evidence="1">
    <name type="scientific">Oryza punctata</name>
    <name type="common">Red rice</name>
    <dbReference type="NCBI Taxonomy" id="4537"/>
    <lineage>
        <taxon>Eukaryota</taxon>
        <taxon>Viridiplantae</taxon>
        <taxon>Streptophyta</taxon>
        <taxon>Embryophyta</taxon>
        <taxon>Tracheophyta</taxon>
        <taxon>Spermatophyta</taxon>
        <taxon>Magnoliopsida</taxon>
        <taxon>Liliopsida</taxon>
        <taxon>Poales</taxon>
        <taxon>Poaceae</taxon>
        <taxon>BOP clade</taxon>
        <taxon>Oryzoideae</taxon>
        <taxon>Oryzeae</taxon>
        <taxon>Oryzinae</taxon>
        <taxon>Oryza</taxon>
    </lineage>
</organism>
<evidence type="ECO:0000313" key="2">
    <source>
        <dbReference type="Proteomes" id="UP000026962"/>
    </source>
</evidence>
<evidence type="ECO:0000313" key="1">
    <source>
        <dbReference type="EnsemblPlants" id="OPUNC11G19110.1"/>
    </source>
</evidence>
<sequence>MVEDLPFLSGCLLVEECEGLERVSNLPQRQAEEENWLTSGSTNILYPKEDMEQKILLYACWNWNHQVLQDVAGDPTLPRTKSVKCAACGQGEAVLFQSVRRAACSHGEAAFFQSRDKTTNKSMRCH</sequence>
<dbReference type="eggNOG" id="KOG2691">
    <property type="taxonomic scope" value="Eukaryota"/>
</dbReference>
<keyword evidence="2" id="KW-1185">Reference proteome</keyword>
<dbReference type="STRING" id="4537.A0A0E0MI49"/>
<dbReference type="EnsemblPlants" id="OPUNC11G19110.1">
    <property type="protein sequence ID" value="OPUNC11G19110.1"/>
    <property type="gene ID" value="OPUNC11G19110"/>
</dbReference>
<reference evidence="1" key="2">
    <citation type="submission" date="2018-05" db="EMBL/GenBank/DDBJ databases">
        <title>OpunRS2 (Oryza punctata Reference Sequence Version 2).</title>
        <authorList>
            <person name="Zhang J."/>
            <person name="Kudrna D."/>
            <person name="Lee S."/>
            <person name="Talag J."/>
            <person name="Welchert J."/>
            <person name="Wing R.A."/>
        </authorList>
    </citation>
    <scope>NUCLEOTIDE SEQUENCE [LARGE SCALE GENOMIC DNA]</scope>
</reference>
<dbReference type="AlphaFoldDB" id="A0A0E0MI49"/>
<dbReference type="Gene3D" id="2.20.25.10">
    <property type="match status" value="1"/>
</dbReference>
<name>A0A0E0MI49_ORYPU</name>
<dbReference type="SUPFAM" id="SSF57783">
    <property type="entry name" value="Zinc beta-ribbon"/>
    <property type="match status" value="2"/>
</dbReference>
<dbReference type="Proteomes" id="UP000026962">
    <property type="component" value="Chromosome 11"/>
</dbReference>